<name>A0A6J8DKN9_MYTCO</name>
<dbReference type="Proteomes" id="UP000507470">
    <property type="component" value="Unassembled WGS sequence"/>
</dbReference>
<protein>
    <submittedName>
        <fullName evidence="2">Uncharacterized protein</fullName>
    </submittedName>
</protein>
<sequence length="166" mass="18761">MCILINHIHRVTVEVKFFLSKETTKQYQQQINGYKKSQLLLLKKVMFMFLLSESSTLSSTIAYEKGTLLRSVLFNSKTQQLKDNHNDGSPPKNNACAHERNSDGQYHESDITLGPYSFAKPLADTNVRSEKAAEDENEYSRIVSAVFDASNCTEKTNNCIANPGYK</sequence>
<proteinExistence type="predicted"/>
<accession>A0A6J8DKN9</accession>
<dbReference type="EMBL" id="CACVKT020007543">
    <property type="protein sequence ID" value="CAC5408485.1"/>
    <property type="molecule type" value="Genomic_DNA"/>
</dbReference>
<evidence type="ECO:0000313" key="3">
    <source>
        <dbReference type="Proteomes" id="UP000507470"/>
    </source>
</evidence>
<evidence type="ECO:0000256" key="1">
    <source>
        <dbReference type="SAM" id="MobiDB-lite"/>
    </source>
</evidence>
<organism evidence="2 3">
    <name type="scientific">Mytilus coruscus</name>
    <name type="common">Sea mussel</name>
    <dbReference type="NCBI Taxonomy" id="42192"/>
    <lineage>
        <taxon>Eukaryota</taxon>
        <taxon>Metazoa</taxon>
        <taxon>Spiralia</taxon>
        <taxon>Lophotrochozoa</taxon>
        <taxon>Mollusca</taxon>
        <taxon>Bivalvia</taxon>
        <taxon>Autobranchia</taxon>
        <taxon>Pteriomorphia</taxon>
        <taxon>Mytilida</taxon>
        <taxon>Mytiloidea</taxon>
        <taxon>Mytilidae</taxon>
        <taxon>Mytilinae</taxon>
        <taxon>Mytilus</taxon>
    </lineage>
</organism>
<dbReference type="AlphaFoldDB" id="A0A6J8DKN9"/>
<gene>
    <name evidence="2" type="ORF">MCOR_41873</name>
</gene>
<evidence type="ECO:0000313" key="2">
    <source>
        <dbReference type="EMBL" id="CAC5408485.1"/>
    </source>
</evidence>
<feature type="region of interest" description="Disordered" evidence="1">
    <location>
        <begin position="80"/>
        <end position="105"/>
    </location>
</feature>
<keyword evidence="3" id="KW-1185">Reference proteome</keyword>
<reference evidence="2 3" key="1">
    <citation type="submission" date="2020-06" db="EMBL/GenBank/DDBJ databases">
        <authorList>
            <person name="Li R."/>
            <person name="Bekaert M."/>
        </authorList>
    </citation>
    <scope>NUCLEOTIDE SEQUENCE [LARGE SCALE GENOMIC DNA]</scope>
    <source>
        <strain evidence="3">wild</strain>
    </source>
</reference>